<dbReference type="InterPro" id="IPR029063">
    <property type="entry name" value="SAM-dependent_MTases_sf"/>
</dbReference>
<reference evidence="4 5" key="1">
    <citation type="submission" date="2018-03" db="EMBL/GenBank/DDBJ databases">
        <authorList>
            <person name="Keele B.F."/>
        </authorList>
    </citation>
    <scope>NUCLEOTIDE SEQUENCE [LARGE SCALE GENOMIC DNA]</scope>
    <source>
        <strain evidence="4 5">CECT 8504</strain>
    </source>
</reference>
<gene>
    <name evidence="4" type="primary">tam_2</name>
    <name evidence="4" type="ORF">PAA8504_03919</name>
</gene>
<evidence type="ECO:0000256" key="2">
    <source>
        <dbReference type="ARBA" id="ARBA00022679"/>
    </source>
</evidence>
<sequence>MAVSRTHLEDLYARTDDPWDFRSSPYEAARFEATLAALPNLRYAHALEIGCGNGELATRLAPRCDAYTGIDAVPAALDAARAAVPKGQFVQAFLPCELPEGAYDLIVLSEILYFLDRPGLRALAEQLDFRWPGAVILAVTWLGPSGNPLEGSDAFKHFTASTTRDGIPAKPGDPRHRIDLFAPLGGA</sequence>
<dbReference type="PANTHER" id="PTHR43464:SF19">
    <property type="entry name" value="UBIQUINONE BIOSYNTHESIS O-METHYLTRANSFERASE, MITOCHONDRIAL"/>
    <property type="match status" value="1"/>
</dbReference>
<proteinExistence type="predicted"/>
<dbReference type="PANTHER" id="PTHR43464">
    <property type="entry name" value="METHYLTRANSFERASE"/>
    <property type="match status" value="1"/>
</dbReference>
<evidence type="ECO:0000313" key="5">
    <source>
        <dbReference type="Proteomes" id="UP000244912"/>
    </source>
</evidence>
<dbReference type="GO" id="GO:0030798">
    <property type="term" value="F:trans-aconitate 2-methyltransferase activity"/>
    <property type="evidence" value="ECO:0007669"/>
    <property type="project" value="UniProtKB-EC"/>
</dbReference>
<evidence type="ECO:0000256" key="1">
    <source>
        <dbReference type="ARBA" id="ARBA00022603"/>
    </source>
</evidence>
<accession>A0A2R8C0X3</accession>
<keyword evidence="2 4" id="KW-0808">Transferase</keyword>
<keyword evidence="5" id="KW-1185">Reference proteome</keyword>
<dbReference type="GO" id="GO:0032259">
    <property type="term" value="P:methylation"/>
    <property type="evidence" value="ECO:0007669"/>
    <property type="project" value="UniProtKB-KW"/>
</dbReference>
<dbReference type="EC" id="2.1.1.144" evidence="4"/>
<dbReference type="Pfam" id="PF05401">
    <property type="entry name" value="NodS"/>
    <property type="match status" value="1"/>
</dbReference>
<evidence type="ECO:0000313" key="4">
    <source>
        <dbReference type="EMBL" id="SPJ26063.1"/>
    </source>
</evidence>
<dbReference type="RefSeq" id="WP_245897702.1">
    <property type="nucleotide sequence ID" value="NZ_ONZF01000014.1"/>
</dbReference>
<dbReference type="SUPFAM" id="SSF53335">
    <property type="entry name" value="S-adenosyl-L-methionine-dependent methyltransferases"/>
    <property type="match status" value="1"/>
</dbReference>
<dbReference type="Gene3D" id="3.40.50.150">
    <property type="entry name" value="Vaccinia Virus protein VP39"/>
    <property type="match status" value="1"/>
</dbReference>
<keyword evidence="1 4" id="KW-0489">Methyltransferase</keyword>
<dbReference type="Proteomes" id="UP000244912">
    <property type="component" value="Unassembled WGS sequence"/>
</dbReference>
<dbReference type="AlphaFoldDB" id="A0A2R8C0X3"/>
<dbReference type="EMBL" id="ONZF01000014">
    <property type="protein sequence ID" value="SPJ26063.1"/>
    <property type="molecule type" value="Genomic_DNA"/>
</dbReference>
<protein>
    <submittedName>
        <fullName evidence="4">Trans-aconitate 2-methyltransferase</fullName>
        <ecNumber evidence="4">2.1.1.144</ecNumber>
    </submittedName>
</protein>
<dbReference type="GO" id="GO:0009312">
    <property type="term" value="P:oligosaccharide biosynthetic process"/>
    <property type="evidence" value="ECO:0007669"/>
    <property type="project" value="InterPro"/>
</dbReference>
<name>A0A2R8C0X3_9RHOB</name>
<organism evidence="4 5">
    <name type="scientific">Palleronia abyssalis</name>
    <dbReference type="NCBI Taxonomy" id="1501240"/>
    <lineage>
        <taxon>Bacteria</taxon>
        <taxon>Pseudomonadati</taxon>
        <taxon>Pseudomonadota</taxon>
        <taxon>Alphaproteobacteria</taxon>
        <taxon>Rhodobacterales</taxon>
        <taxon>Roseobacteraceae</taxon>
        <taxon>Palleronia</taxon>
    </lineage>
</organism>
<keyword evidence="3" id="KW-0949">S-adenosyl-L-methionine</keyword>
<dbReference type="InterPro" id="IPR008715">
    <property type="entry name" value="SAM-MeTfrase_NodS-like"/>
</dbReference>
<evidence type="ECO:0000256" key="3">
    <source>
        <dbReference type="ARBA" id="ARBA00022691"/>
    </source>
</evidence>